<accession>A0A0H1BP05</accession>
<dbReference type="OrthoDB" id="4200926at2759"/>
<name>A0A0H1BP05_9EURO</name>
<dbReference type="EMBL" id="LDEV01001857">
    <property type="protein sequence ID" value="KLJ10881.1"/>
    <property type="molecule type" value="Genomic_DNA"/>
</dbReference>
<protein>
    <submittedName>
        <fullName evidence="1">Uncharacterized protein</fullName>
    </submittedName>
</protein>
<evidence type="ECO:0000313" key="1">
    <source>
        <dbReference type="EMBL" id="KLJ10881.1"/>
    </source>
</evidence>
<gene>
    <name evidence="1" type="ORF">EMPG_09818</name>
</gene>
<dbReference type="Proteomes" id="UP000053573">
    <property type="component" value="Unassembled WGS sequence"/>
</dbReference>
<evidence type="ECO:0000313" key="2">
    <source>
        <dbReference type="Proteomes" id="UP000053573"/>
    </source>
</evidence>
<organism evidence="1 2">
    <name type="scientific">Blastomyces silverae</name>
    <dbReference type="NCBI Taxonomy" id="2060906"/>
    <lineage>
        <taxon>Eukaryota</taxon>
        <taxon>Fungi</taxon>
        <taxon>Dikarya</taxon>
        <taxon>Ascomycota</taxon>
        <taxon>Pezizomycotina</taxon>
        <taxon>Eurotiomycetes</taxon>
        <taxon>Eurotiomycetidae</taxon>
        <taxon>Onygenales</taxon>
        <taxon>Ajellomycetaceae</taxon>
        <taxon>Blastomyces</taxon>
    </lineage>
</organism>
<sequence>MANVNEPLRFEMCARTFRCGTFVSLKEYTLRDGYSDRNFLPLSSLPPQIIGSFYKKDAALYKHPAPFYEDVFEVVWKAWYPRRNLHPAIDKAWEGFFCRTIKPRSGEGRFEIRQLVDFHEALVKALDAREKGDAGVGETLVDTFRWVFVVVDKEDWEHDGCLVVCRTENVAKLGVDPSDSEKVEEKDVWVTFRMSVEDAVKTVIWDPERRKATAPTLEKFRAPKFAI</sequence>
<reference evidence="2" key="1">
    <citation type="journal article" date="2015" name="PLoS Genet.">
        <title>The dynamic genome and transcriptome of the human fungal pathogen Blastomyces and close relative Emmonsia.</title>
        <authorList>
            <person name="Munoz J.F."/>
            <person name="Gauthier G.M."/>
            <person name="Desjardins C.A."/>
            <person name="Gallo J.E."/>
            <person name="Holder J."/>
            <person name="Sullivan T.D."/>
            <person name="Marty A.J."/>
            <person name="Carmen J.C."/>
            <person name="Chen Z."/>
            <person name="Ding L."/>
            <person name="Gujja S."/>
            <person name="Magrini V."/>
            <person name="Misas E."/>
            <person name="Mitreva M."/>
            <person name="Priest M."/>
            <person name="Saif S."/>
            <person name="Whiston E.A."/>
            <person name="Young S."/>
            <person name="Zeng Q."/>
            <person name="Goldman W.E."/>
            <person name="Mardis E.R."/>
            <person name="Taylor J.W."/>
            <person name="McEwen J.G."/>
            <person name="Clay O.K."/>
            <person name="Klein B.S."/>
            <person name="Cuomo C.A."/>
        </authorList>
    </citation>
    <scope>NUCLEOTIDE SEQUENCE [LARGE SCALE GENOMIC DNA]</scope>
    <source>
        <strain evidence="2">UAMH 139</strain>
    </source>
</reference>
<keyword evidence="2" id="KW-1185">Reference proteome</keyword>
<comment type="caution">
    <text evidence="1">The sequence shown here is derived from an EMBL/GenBank/DDBJ whole genome shotgun (WGS) entry which is preliminary data.</text>
</comment>
<dbReference type="AlphaFoldDB" id="A0A0H1BP05"/>
<proteinExistence type="predicted"/>